<proteinExistence type="predicted"/>
<protein>
    <submittedName>
        <fullName evidence="1">Uncharacterized protein</fullName>
    </submittedName>
</protein>
<name>A0AAV6KWK5_9ERIC</name>
<dbReference type="EMBL" id="JACTNZ010000003">
    <property type="protein sequence ID" value="KAG5556820.1"/>
    <property type="molecule type" value="Genomic_DNA"/>
</dbReference>
<evidence type="ECO:0000313" key="2">
    <source>
        <dbReference type="Proteomes" id="UP000823749"/>
    </source>
</evidence>
<accession>A0AAV6KWK5</accession>
<dbReference type="AlphaFoldDB" id="A0AAV6KWK5"/>
<comment type="caution">
    <text evidence="1">The sequence shown here is derived from an EMBL/GenBank/DDBJ whole genome shotgun (WGS) entry which is preliminary data.</text>
</comment>
<gene>
    <name evidence="1" type="ORF">RHGRI_007167</name>
</gene>
<sequence>MGGEQPNTLPPKRTPPSLLRSAAISMSLCLLSWGSLLPQDAIIAYAQSLEKQLDERDTKKALLKMGLARFSDTKKMLRRIS</sequence>
<dbReference type="Proteomes" id="UP000823749">
    <property type="component" value="Chromosome 3"/>
</dbReference>
<organism evidence="1 2">
    <name type="scientific">Rhododendron griersonianum</name>
    <dbReference type="NCBI Taxonomy" id="479676"/>
    <lineage>
        <taxon>Eukaryota</taxon>
        <taxon>Viridiplantae</taxon>
        <taxon>Streptophyta</taxon>
        <taxon>Embryophyta</taxon>
        <taxon>Tracheophyta</taxon>
        <taxon>Spermatophyta</taxon>
        <taxon>Magnoliopsida</taxon>
        <taxon>eudicotyledons</taxon>
        <taxon>Gunneridae</taxon>
        <taxon>Pentapetalae</taxon>
        <taxon>asterids</taxon>
        <taxon>Ericales</taxon>
        <taxon>Ericaceae</taxon>
        <taxon>Ericoideae</taxon>
        <taxon>Rhodoreae</taxon>
        <taxon>Rhododendron</taxon>
    </lineage>
</organism>
<reference evidence="1" key="1">
    <citation type="submission" date="2020-08" db="EMBL/GenBank/DDBJ databases">
        <title>Plant Genome Project.</title>
        <authorList>
            <person name="Zhang R.-G."/>
        </authorList>
    </citation>
    <scope>NUCLEOTIDE SEQUENCE</scope>
    <source>
        <strain evidence="1">WSP0</strain>
        <tissue evidence="1">Leaf</tissue>
    </source>
</reference>
<evidence type="ECO:0000313" key="1">
    <source>
        <dbReference type="EMBL" id="KAG5556820.1"/>
    </source>
</evidence>
<keyword evidence="2" id="KW-1185">Reference proteome</keyword>